<dbReference type="Pfam" id="PF00903">
    <property type="entry name" value="Glyoxalase"/>
    <property type="match status" value="1"/>
</dbReference>
<dbReference type="PANTHER" id="PTHR34109:SF1">
    <property type="entry name" value="VOC DOMAIN-CONTAINING PROTEIN"/>
    <property type="match status" value="1"/>
</dbReference>
<organism evidence="2 3">
    <name type="scientific">Merismopedia glauca CCAP 1448/3</name>
    <dbReference type="NCBI Taxonomy" id="1296344"/>
    <lineage>
        <taxon>Bacteria</taxon>
        <taxon>Bacillati</taxon>
        <taxon>Cyanobacteriota</taxon>
        <taxon>Cyanophyceae</taxon>
        <taxon>Synechococcales</taxon>
        <taxon>Merismopediaceae</taxon>
        <taxon>Merismopedia</taxon>
    </lineage>
</organism>
<dbReference type="Proteomes" id="UP000238762">
    <property type="component" value="Unassembled WGS sequence"/>
</dbReference>
<dbReference type="CDD" id="cd07246">
    <property type="entry name" value="VOC_like"/>
    <property type="match status" value="1"/>
</dbReference>
<dbReference type="Gene3D" id="3.30.720.110">
    <property type="match status" value="1"/>
</dbReference>
<accession>A0A2T1C950</accession>
<keyword evidence="3" id="KW-1185">Reference proteome</keyword>
<evidence type="ECO:0000259" key="1">
    <source>
        <dbReference type="PROSITE" id="PS51819"/>
    </source>
</evidence>
<evidence type="ECO:0000313" key="2">
    <source>
        <dbReference type="EMBL" id="PSB04805.1"/>
    </source>
</evidence>
<dbReference type="PANTHER" id="PTHR34109">
    <property type="entry name" value="BNAUNNG04460D PROTEIN-RELATED"/>
    <property type="match status" value="1"/>
</dbReference>
<feature type="domain" description="VOC" evidence="1">
    <location>
        <begin position="9"/>
        <end position="126"/>
    </location>
</feature>
<dbReference type="InterPro" id="IPR037523">
    <property type="entry name" value="VOC_core"/>
</dbReference>
<reference evidence="2 3" key="1">
    <citation type="submission" date="2018-02" db="EMBL/GenBank/DDBJ databases">
        <authorList>
            <person name="Cohen D.B."/>
            <person name="Kent A.D."/>
        </authorList>
    </citation>
    <scope>NUCLEOTIDE SEQUENCE [LARGE SCALE GENOMIC DNA]</scope>
    <source>
        <strain evidence="2 3">CCAP 1448/3</strain>
    </source>
</reference>
<sequence>MAVKPIPEGYHTVTPYLFVPSALTFIKFLTQAFAAEEIRRTLHPEGYIMNAEVRIGDSLIMVGEARGECPPMPSSIYLYVENTDATYKRALQAGGTSMMEPTDEFWGDRHAALKDPSGNCWMIATHVEDVSSAEIEQRIKTLFGSKEPV</sequence>
<dbReference type="InterPro" id="IPR029068">
    <property type="entry name" value="Glyas_Bleomycin-R_OHBP_Dase"/>
</dbReference>
<dbReference type="Gene3D" id="3.30.720.120">
    <property type="match status" value="1"/>
</dbReference>
<dbReference type="SUPFAM" id="SSF54593">
    <property type="entry name" value="Glyoxalase/Bleomycin resistance protein/Dihydroxybiphenyl dioxygenase"/>
    <property type="match status" value="1"/>
</dbReference>
<reference evidence="2 3" key="2">
    <citation type="submission" date="2018-03" db="EMBL/GenBank/DDBJ databases">
        <title>The ancient ancestry and fast evolution of plastids.</title>
        <authorList>
            <person name="Moore K.R."/>
            <person name="Magnabosco C."/>
            <person name="Momper L."/>
            <person name="Gold D.A."/>
            <person name="Bosak T."/>
            <person name="Fournier G.P."/>
        </authorList>
    </citation>
    <scope>NUCLEOTIDE SEQUENCE [LARGE SCALE GENOMIC DNA]</scope>
    <source>
        <strain evidence="2 3">CCAP 1448/3</strain>
    </source>
</reference>
<dbReference type="RefSeq" id="WP_106287040.1">
    <property type="nucleotide sequence ID" value="NZ_CAWNTC010000151.1"/>
</dbReference>
<dbReference type="EMBL" id="PVWJ01000007">
    <property type="protein sequence ID" value="PSB04805.1"/>
    <property type="molecule type" value="Genomic_DNA"/>
</dbReference>
<dbReference type="AlphaFoldDB" id="A0A2T1C950"/>
<name>A0A2T1C950_9CYAN</name>
<protein>
    <submittedName>
        <fullName evidence="2">Glyoxalase</fullName>
    </submittedName>
</protein>
<dbReference type="PROSITE" id="PS51819">
    <property type="entry name" value="VOC"/>
    <property type="match status" value="1"/>
</dbReference>
<proteinExistence type="predicted"/>
<evidence type="ECO:0000313" key="3">
    <source>
        <dbReference type="Proteomes" id="UP000238762"/>
    </source>
</evidence>
<gene>
    <name evidence="2" type="ORF">C7B64_02275</name>
</gene>
<comment type="caution">
    <text evidence="2">The sequence shown here is derived from an EMBL/GenBank/DDBJ whole genome shotgun (WGS) entry which is preliminary data.</text>
</comment>
<dbReference type="OrthoDB" id="9795306at2"/>
<dbReference type="InterPro" id="IPR004360">
    <property type="entry name" value="Glyas_Fos-R_dOase_dom"/>
</dbReference>